<dbReference type="GO" id="GO:0004497">
    <property type="term" value="F:monooxygenase activity"/>
    <property type="evidence" value="ECO:0007669"/>
    <property type="project" value="UniProtKB-KW"/>
</dbReference>
<comment type="caution">
    <text evidence="8">The sequence shown here is derived from an EMBL/GenBank/DDBJ whole genome shotgun (WGS) entry which is preliminary data.</text>
</comment>
<comment type="similarity">
    <text evidence="1">Belongs to the paxM FAD-dependent monooxygenase family.</text>
</comment>
<keyword evidence="2" id="KW-0285">Flavoprotein</keyword>
<dbReference type="Pfam" id="PF01494">
    <property type="entry name" value="FAD_binding_3"/>
    <property type="match status" value="1"/>
</dbReference>
<evidence type="ECO:0000256" key="2">
    <source>
        <dbReference type="ARBA" id="ARBA00022630"/>
    </source>
</evidence>
<keyword evidence="4" id="KW-0560">Oxidoreductase</keyword>
<protein>
    <submittedName>
        <fullName evidence="8">Salicylate hydroxylase</fullName>
    </submittedName>
</protein>
<keyword evidence="6" id="KW-0812">Transmembrane</keyword>
<dbReference type="SUPFAM" id="SSF51905">
    <property type="entry name" value="FAD/NAD(P)-binding domain"/>
    <property type="match status" value="1"/>
</dbReference>
<keyword evidence="3" id="KW-0274">FAD</keyword>
<dbReference type="InterPro" id="IPR036188">
    <property type="entry name" value="FAD/NAD-bd_sf"/>
</dbReference>
<evidence type="ECO:0000313" key="8">
    <source>
        <dbReference type="EMBL" id="KAH7089249.1"/>
    </source>
</evidence>
<dbReference type="Proteomes" id="UP000813461">
    <property type="component" value="Unassembled WGS sequence"/>
</dbReference>
<feature type="transmembrane region" description="Helical" evidence="6">
    <location>
        <begin position="6"/>
        <end position="25"/>
    </location>
</feature>
<keyword evidence="9" id="KW-1185">Reference proteome</keyword>
<evidence type="ECO:0000259" key="7">
    <source>
        <dbReference type="Pfam" id="PF01494"/>
    </source>
</evidence>
<name>A0A8K0R7A7_9PLEO</name>
<evidence type="ECO:0000256" key="4">
    <source>
        <dbReference type="ARBA" id="ARBA00023002"/>
    </source>
</evidence>
<keyword evidence="6" id="KW-0472">Membrane</keyword>
<sequence length="423" mass="47188">MKARTSIQIVIVGAGMGGLGAAIALRKAGHKVIVLEQAPEFSEIGAGVQVPPNASRELVRWGLEAQMKTIASQPDRINYRSWETGKPLGYTRLDDVMKRFGAPYWQVFRPDYHTVLLQAAQRCGAHVRKASEVAEYLPEEGVVILTDGTKITGDLIIAADGVKSIARKAVGIETEPNETGDTCFRVVIPAEKLLADPELAELSTRPGFEQWLGPDHHIIGYNVSKEKYFNLLMVIPDDNKMSGYKAPSSATEVRKAFAGWNPLVDKLLAFLPEDVERWRLIDLPPIENWIHPSNKMIFLGDSIHATLPYLAQGAAMAIEDASVLGTIFSHLDRVEELPELLRLYHATRLDRVHTIQRGSWTNRFFIHMGKGPMLNMRTKIFAVGDYNGSPNLMANTLFTNWLYSYDAVAEAERAWTNSRRPNL</sequence>
<gene>
    <name evidence="8" type="ORF">FB567DRAFT_523361</name>
</gene>
<dbReference type="Gene3D" id="3.50.50.60">
    <property type="entry name" value="FAD/NAD(P)-binding domain"/>
    <property type="match status" value="1"/>
</dbReference>
<feature type="domain" description="FAD-binding" evidence="7">
    <location>
        <begin position="8"/>
        <end position="355"/>
    </location>
</feature>
<evidence type="ECO:0000256" key="3">
    <source>
        <dbReference type="ARBA" id="ARBA00022827"/>
    </source>
</evidence>
<dbReference type="GO" id="GO:0071949">
    <property type="term" value="F:FAD binding"/>
    <property type="evidence" value="ECO:0007669"/>
    <property type="project" value="InterPro"/>
</dbReference>
<dbReference type="EMBL" id="JAGMVJ010000007">
    <property type="protein sequence ID" value="KAH7089249.1"/>
    <property type="molecule type" value="Genomic_DNA"/>
</dbReference>
<dbReference type="InterPro" id="IPR002938">
    <property type="entry name" value="FAD-bd"/>
</dbReference>
<dbReference type="InterPro" id="IPR050493">
    <property type="entry name" value="FAD-dep_Monooxygenase_BioMet"/>
</dbReference>
<evidence type="ECO:0000256" key="5">
    <source>
        <dbReference type="ARBA" id="ARBA00023033"/>
    </source>
</evidence>
<accession>A0A8K0R7A7</accession>
<proteinExistence type="inferred from homology"/>
<dbReference type="SUPFAM" id="SSF54373">
    <property type="entry name" value="FAD-linked reductases, C-terminal domain"/>
    <property type="match status" value="1"/>
</dbReference>
<keyword evidence="5" id="KW-0503">Monooxygenase</keyword>
<dbReference type="PANTHER" id="PTHR13789">
    <property type="entry name" value="MONOOXYGENASE"/>
    <property type="match status" value="1"/>
</dbReference>
<evidence type="ECO:0000256" key="6">
    <source>
        <dbReference type="SAM" id="Phobius"/>
    </source>
</evidence>
<dbReference type="OrthoDB" id="16820at2759"/>
<evidence type="ECO:0000256" key="1">
    <source>
        <dbReference type="ARBA" id="ARBA00007992"/>
    </source>
</evidence>
<keyword evidence="6" id="KW-1133">Transmembrane helix</keyword>
<dbReference type="PRINTS" id="PR00420">
    <property type="entry name" value="RNGMNOXGNASE"/>
</dbReference>
<dbReference type="AlphaFoldDB" id="A0A8K0R7A7"/>
<reference evidence="8" key="1">
    <citation type="journal article" date="2021" name="Nat. Commun.">
        <title>Genetic determinants of endophytism in the Arabidopsis root mycobiome.</title>
        <authorList>
            <person name="Mesny F."/>
            <person name="Miyauchi S."/>
            <person name="Thiergart T."/>
            <person name="Pickel B."/>
            <person name="Atanasova L."/>
            <person name="Karlsson M."/>
            <person name="Huettel B."/>
            <person name="Barry K.W."/>
            <person name="Haridas S."/>
            <person name="Chen C."/>
            <person name="Bauer D."/>
            <person name="Andreopoulos W."/>
            <person name="Pangilinan J."/>
            <person name="LaButti K."/>
            <person name="Riley R."/>
            <person name="Lipzen A."/>
            <person name="Clum A."/>
            <person name="Drula E."/>
            <person name="Henrissat B."/>
            <person name="Kohler A."/>
            <person name="Grigoriev I.V."/>
            <person name="Martin F.M."/>
            <person name="Hacquard S."/>
        </authorList>
    </citation>
    <scope>NUCLEOTIDE SEQUENCE</scope>
    <source>
        <strain evidence="8">MPI-SDFR-AT-0120</strain>
    </source>
</reference>
<dbReference type="PANTHER" id="PTHR13789:SF147">
    <property type="entry name" value="PUTATIVE (AFU_ORTHOLOGUE AFUA_2G01950)-RELATED"/>
    <property type="match status" value="1"/>
</dbReference>
<evidence type="ECO:0000313" key="9">
    <source>
        <dbReference type="Proteomes" id="UP000813461"/>
    </source>
</evidence>
<organism evidence="8 9">
    <name type="scientific">Paraphoma chrysanthemicola</name>
    <dbReference type="NCBI Taxonomy" id="798071"/>
    <lineage>
        <taxon>Eukaryota</taxon>
        <taxon>Fungi</taxon>
        <taxon>Dikarya</taxon>
        <taxon>Ascomycota</taxon>
        <taxon>Pezizomycotina</taxon>
        <taxon>Dothideomycetes</taxon>
        <taxon>Pleosporomycetidae</taxon>
        <taxon>Pleosporales</taxon>
        <taxon>Pleosporineae</taxon>
        <taxon>Phaeosphaeriaceae</taxon>
        <taxon>Paraphoma</taxon>
    </lineage>
</organism>